<dbReference type="EMBL" id="AMFJ01000319">
    <property type="protein sequence ID" value="EKE28557.1"/>
    <property type="molecule type" value="Genomic_DNA"/>
</dbReference>
<sequence>MKIWMIGSGISKLEVLDVMMRRQFEVISYEWESTEKEKGLLYVCPDIWTVHDLSTHIRENVGHLIALADVSHPVSLWVVYTWTTPWADEIVDRLRIDIEEILWEDSNKIIVDLLNEEEVKRKQIMICAEWMWPSLSSIIALKSLHADRDFWYIPSREPDWQPWIHKSGRGQLKESNCRFALAKKFHSQRNPVTLKQWNR</sequence>
<gene>
    <name evidence="1" type="ORF">ACD_3C00045G0003</name>
</gene>
<proteinExistence type="predicted"/>
<reference evidence="1" key="1">
    <citation type="journal article" date="2012" name="Science">
        <title>Fermentation, hydrogen, and sulfur metabolism in multiple uncultivated bacterial phyla.</title>
        <authorList>
            <person name="Wrighton K.C."/>
            <person name="Thomas B.C."/>
            <person name="Sharon I."/>
            <person name="Miller C.S."/>
            <person name="Castelle C.J."/>
            <person name="VerBerkmoes N.C."/>
            <person name="Wilkins M.J."/>
            <person name="Hettich R.L."/>
            <person name="Lipton M.S."/>
            <person name="Williams K.H."/>
            <person name="Long P.E."/>
            <person name="Banfield J.F."/>
        </authorList>
    </citation>
    <scope>NUCLEOTIDE SEQUENCE [LARGE SCALE GENOMIC DNA]</scope>
</reference>
<protein>
    <submittedName>
        <fullName evidence="1">Uncharacterized protein</fullName>
    </submittedName>
</protein>
<comment type="caution">
    <text evidence="1">The sequence shown here is derived from an EMBL/GenBank/DDBJ whole genome shotgun (WGS) entry which is preliminary data.</text>
</comment>
<dbReference type="AlphaFoldDB" id="K2G2R5"/>
<name>K2G2R5_9BACT</name>
<organism evidence="1">
    <name type="scientific">uncultured bacterium</name>
    <name type="common">gcode 4</name>
    <dbReference type="NCBI Taxonomy" id="1234023"/>
    <lineage>
        <taxon>Bacteria</taxon>
        <taxon>environmental samples</taxon>
    </lineage>
</organism>
<accession>K2G2R5</accession>
<evidence type="ECO:0000313" key="1">
    <source>
        <dbReference type="EMBL" id="EKE28557.1"/>
    </source>
</evidence>